<feature type="coiled-coil region" evidence="6">
    <location>
        <begin position="225"/>
        <end position="348"/>
    </location>
</feature>
<evidence type="ECO:0000256" key="4">
    <source>
        <dbReference type="ARBA" id="ARBA00023212"/>
    </source>
</evidence>
<dbReference type="PANTHER" id="PTHR44281">
    <property type="entry name" value="SPINDLE ASSEMBLY ABNORMAL PROTEIN 6 HOMOLOG"/>
    <property type="match status" value="1"/>
</dbReference>
<comment type="caution">
    <text evidence="8">The sequence shown here is derived from an EMBL/GenBank/DDBJ whole genome shotgun (WGS) entry which is preliminary data.</text>
</comment>
<dbReference type="GO" id="GO:0005813">
    <property type="term" value="C:centrosome"/>
    <property type="evidence" value="ECO:0007669"/>
    <property type="project" value="UniProtKB-SubCell"/>
</dbReference>
<dbReference type="CDD" id="cd10142">
    <property type="entry name" value="HD_SAS6_N"/>
    <property type="match status" value="1"/>
</dbReference>
<dbReference type="InterPro" id="IPR038558">
    <property type="entry name" value="SAS-6_N_sf"/>
</dbReference>
<evidence type="ECO:0000256" key="6">
    <source>
        <dbReference type="SAM" id="Coils"/>
    </source>
</evidence>
<dbReference type="Gene3D" id="2.170.210.20">
    <property type="entry name" value="Spindle assembly abnormal protein 6, N-terminal domain"/>
    <property type="match status" value="1"/>
</dbReference>
<evidence type="ECO:0000313" key="9">
    <source>
        <dbReference type="Proteomes" id="UP001208570"/>
    </source>
</evidence>
<name>A0AAD9MZH1_9ANNE</name>
<keyword evidence="4" id="KW-0206">Cytoskeleton</keyword>
<proteinExistence type="predicted"/>
<accession>A0AAD9MZH1</accession>
<protein>
    <recommendedName>
        <fullName evidence="7">Spindle assembly abnormal protein 6 N-terminal domain-containing protein</fullName>
    </recommendedName>
</protein>
<feature type="coiled-coil region" evidence="6">
    <location>
        <begin position="151"/>
        <end position="185"/>
    </location>
</feature>
<feature type="domain" description="Spindle assembly abnormal protein 6 N-terminal" evidence="7">
    <location>
        <begin position="7"/>
        <end position="132"/>
    </location>
</feature>
<dbReference type="AlphaFoldDB" id="A0AAD9MZH1"/>
<dbReference type="Proteomes" id="UP001208570">
    <property type="component" value="Unassembled WGS sequence"/>
</dbReference>
<evidence type="ECO:0000256" key="2">
    <source>
        <dbReference type="ARBA" id="ARBA00022490"/>
    </source>
</evidence>
<dbReference type="GO" id="GO:0005814">
    <property type="term" value="C:centriole"/>
    <property type="evidence" value="ECO:0007669"/>
    <property type="project" value="TreeGrafter"/>
</dbReference>
<gene>
    <name evidence="8" type="ORF">LSH36_433g02018</name>
</gene>
<evidence type="ECO:0000256" key="3">
    <source>
        <dbReference type="ARBA" id="ARBA00023054"/>
    </source>
</evidence>
<keyword evidence="2" id="KW-0963">Cytoplasm</keyword>
<dbReference type="InterPro" id="IPR032396">
    <property type="entry name" value="SAS-6_N"/>
</dbReference>
<dbReference type="PANTHER" id="PTHR44281:SF2">
    <property type="entry name" value="SPINDLE ASSEMBLY ABNORMAL PROTEIN 6 HOMOLOG"/>
    <property type="match status" value="1"/>
</dbReference>
<evidence type="ECO:0000259" key="7">
    <source>
        <dbReference type="Pfam" id="PF16531"/>
    </source>
</evidence>
<comment type="subcellular location">
    <subcellularLocation>
        <location evidence="1">Cytoplasm</location>
        <location evidence="1">Cytoskeleton</location>
        <location evidence="1">Microtubule organizing center</location>
        <location evidence="1">Centrosome</location>
    </subcellularLocation>
</comment>
<keyword evidence="3 6" id="KW-0175">Coiled coil</keyword>
<dbReference type="GO" id="GO:0007099">
    <property type="term" value="P:centriole replication"/>
    <property type="evidence" value="ECO:0007669"/>
    <property type="project" value="TreeGrafter"/>
</dbReference>
<organism evidence="8 9">
    <name type="scientific">Paralvinella palmiformis</name>
    <dbReference type="NCBI Taxonomy" id="53620"/>
    <lineage>
        <taxon>Eukaryota</taxon>
        <taxon>Metazoa</taxon>
        <taxon>Spiralia</taxon>
        <taxon>Lophotrochozoa</taxon>
        <taxon>Annelida</taxon>
        <taxon>Polychaeta</taxon>
        <taxon>Sedentaria</taxon>
        <taxon>Canalipalpata</taxon>
        <taxon>Terebellida</taxon>
        <taxon>Terebelliformia</taxon>
        <taxon>Alvinellidae</taxon>
        <taxon>Paralvinella</taxon>
    </lineage>
</organism>
<keyword evidence="5" id="KW-0131">Cell cycle</keyword>
<evidence type="ECO:0000256" key="5">
    <source>
        <dbReference type="ARBA" id="ARBA00023306"/>
    </source>
</evidence>
<sequence>MTCVDELFLKRVPVTIKSQDREESYRIGIFISFSDLVVTLTDETDLFFLYSLKLTEEDFQSLKTQQGLLVDFGAFPQRFISLLDLCIKEEHSDCPKFVLHLISNGTSNTSTANLNVIETNPFKHLTHLTLKLLPGTDGDIKKYLAQCLKTLKTQSEAQQRFEQEKRDLEERYQRIIRELETRTKQFDVTNKDLTEKKYKADATIHELRTRQSLLEEDCNRTKHELQTTRRDNASLDHDYHELEKETNQLRTKLAVHEQELKDKEDLEKRLADLLLSEKQQKLKLRTQVTAEQEKLLIEKNKEMEEIRKELESTKRQLQQKEDENHKLNKSLEDTMAKLEESKQLLKTNENVPSVFLLSEECGGKLNLTDYEKF</sequence>
<dbReference type="Pfam" id="PF16531">
    <property type="entry name" value="SAS-6_N"/>
    <property type="match status" value="1"/>
</dbReference>
<evidence type="ECO:0000313" key="8">
    <source>
        <dbReference type="EMBL" id="KAK2149873.1"/>
    </source>
</evidence>
<dbReference type="EMBL" id="JAODUP010000433">
    <property type="protein sequence ID" value="KAK2149873.1"/>
    <property type="molecule type" value="Genomic_DNA"/>
</dbReference>
<evidence type="ECO:0000256" key="1">
    <source>
        <dbReference type="ARBA" id="ARBA00004300"/>
    </source>
</evidence>
<reference evidence="8" key="1">
    <citation type="journal article" date="2023" name="Mol. Biol. Evol.">
        <title>Third-Generation Sequencing Reveals the Adaptive Role of the Epigenome in Three Deep-Sea Polychaetes.</title>
        <authorList>
            <person name="Perez M."/>
            <person name="Aroh O."/>
            <person name="Sun Y."/>
            <person name="Lan Y."/>
            <person name="Juniper S.K."/>
            <person name="Young C.R."/>
            <person name="Angers B."/>
            <person name="Qian P.Y."/>
        </authorList>
    </citation>
    <scope>NUCLEOTIDE SEQUENCE</scope>
    <source>
        <strain evidence="8">P08H-3</strain>
    </source>
</reference>
<keyword evidence="9" id="KW-1185">Reference proteome</keyword>